<dbReference type="RefSeq" id="WP_303682109.1">
    <property type="nucleotide sequence ID" value="NZ_LVWG01000033.1"/>
</dbReference>
<sequence>MPERKGEDILAGIGTLEGNTRLLVNRLDAFRKENEALKSELASLQEVLRSMKLPGGSMSSSRGDATEMTGTVPYAEKLQVKQKLVLILQKIEMELRNGHTA</sequence>
<evidence type="ECO:0000313" key="2">
    <source>
        <dbReference type="Proteomes" id="UP000076481"/>
    </source>
</evidence>
<evidence type="ECO:0000313" key="1">
    <source>
        <dbReference type="EMBL" id="KZK73899.1"/>
    </source>
</evidence>
<dbReference type="EMBL" id="LVWG01000033">
    <property type="protein sequence ID" value="KZK73899.1"/>
    <property type="molecule type" value="Genomic_DNA"/>
</dbReference>
<comment type="caution">
    <text evidence="1">The sequence shown here is derived from an EMBL/GenBank/DDBJ whole genome shotgun (WGS) entry which is preliminary data.</text>
</comment>
<name>A0A165LDR8_PELLU</name>
<reference evidence="1 2" key="1">
    <citation type="submission" date="2016-03" db="EMBL/GenBank/DDBJ databases">
        <title>Speciation and ecological success in dimly lit waters: horizontal gene transfer in a green sulfur bacteria bloom unveiled by metagenomic assembly.</title>
        <authorList>
            <person name="Llorens-Mares T."/>
            <person name="Liu Z."/>
            <person name="Allen L.Z."/>
            <person name="Rusch D.B."/>
            <person name="Craig M.T."/>
            <person name="Dupont C.L."/>
            <person name="Bryant D.A."/>
            <person name="Casamayor E.O."/>
        </authorList>
    </citation>
    <scope>NUCLEOTIDE SEQUENCE [LARGE SCALE GENOMIC DNA]</scope>
    <source>
        <strain evidence="1">CIII</strain>
    </source>
</reference>
<dbReference type="AlphaFoldDB" id="A0A165LDR8"/>
<protein>
    <submittedName>
        <fullName evidence="1">Uncharacterized protein</fullName>
    </submittedName>
</protein>
<proteinExistence type="predicted"/>
<organism evidence="1 2">
    <name type="scientific">Pelodictyon luteolum</name>
    <dbReference type="NCBI Taxonomy" id="1100"/>
    <lineage>
        <taxon>Bacteria</taxon>
        <taxon>Pseudomonadati</taxon>
        <taxon>Chlorobiota</taxon>
        <taxon>Chlorobiia</taxon>
        <taxon>Chlorobiales</taxon>
        <taxon>Chlorobiaceae</taxon>
        <taxon>Chlorobium/Pelodictyon group</taxon>
        <taxon>Pelodictyon</taxon>
    </lineage>
</organism>
<gene>
    <name evidence="1" type="ORF">A3K90_03705</name>
</gene>
<dbReference type="Proteomes" id="UP000076481">
    <property type="component" value="Unassembled WGS sequence"/>
</dbReference>
<accession>A0A165LDR8</accession>